<dbReference type="AlphaFoldDB" id="A0A0F3IMK6"/>
<dbReference type="GO" id="GO:0006508">
    <property type="term" value="P:proteolysis"/>
    <property type="evidence" value="ECO:0007669"/>
    <property type="project" value="UniProtKB-KW"/>
</dbReference>
<evidence type="ECO:0000256" key="1">
    <source>
        <dbReference type="ARBA" id="ARBA00001947"/>
    </source>
</evidence>
<keyword evidence="6" id="KW-0862">Zinc</keyword>
<evidence type="ECO:0000256" key="6">
    <source>
        <dbReference type="ARBA" id="ARBA00022833"/>
    </source>
</evidence>
<evidence type="ECO:0000313" key="11">
    <source>
        <dbReference type="Proteomes" id="UP000033684"/>
    </source>
</evidence>
<proteinExistence type="predicted"/>
<dbReference type="Gene3D" id="2.70.70.10">
    <property type="entry name" value="Glucose Permease (Domain IIA)"/>
    <property type="match status" value="1"/>
</dbReference>
<evidence type="ECO:0000256" key="7">
    <source>
        <dbReference type="ARBA" id="ARBA00023049"/>
    </source>
</evidence>
<evidence type="ECO:0000259" key="8">
    <source>
        <dbReference type="Pfam" id="PF01551"/>
    </source>
</evidence>
<feature type="domain" description="M23ase beta-sheet core" evidence="8">
    <location>
        <begin position="252"/>
        <end position="348"/>
    </location>
</feature>
<keyword evidence="5" id="KW-0378">Hydrolase</keyword>
<dbReference type="GO" id="GO:0004222">
    <property type="term" value="F:metalloendopeptidase activity"/>
    <property type="evidence" value="ECO:0007669"/>
    <property type="project" value="TreeGrafter"/>
</dbReference>
<keyword evidence="7" id="KW-0482">Metalloprotease</keyword>
<dbReference type="GO" id="GO:0046872">
    <property type="term" value="F:metal ion binding"/>
    <property type="evidence" value="ECO:0007669"/>
    <property type="project" value="UniProtKB-KW"/>
</dbReference>
<sequence length="395" mass="44159">MLHTKSHKDLLHSKHKHSESLLTKLHARQHVRLKHHHHYLAKHTSQHVEQDNSSDEVLTNLAAEFNDSALNQPILPAKIPHTPSHNPFVNVDSQPIANKRIHALIPAKKTTDDSNPADNSNYPYSSAYGIIESTLEDAGREAGLSDQLIDQLTSVFAWDIDFATNLHQGDEFTVVYQTGMDGNEQIIAAEFVNEGKVLTAVRYEDYEGNVNYYTPEGKAMRKAFLSTPVEYARISSHFSTNRRHPILNRIRAHKGVDYAARTGTPVKAAGDGSIAFMGRKGGYGQVIILKHGEHYETLYAHLSGFKRGLLDGDNVHQGDIIGYVGQTGLATGPHLHYEFRVDGVHKNPERQTSRHLLTLNDNELVDFKTTAKPVLAQLYSVKARTLLAKNQQHNE</sequence>
<dbReference type="Pfam" id="PF01551">
    <property type="entry name" value="Peptidase_M23"/>
    <property type="match status" value="1"/>
</dbReference>
<dbReference type="InterPro" id="IPR045834">
    <property type="entry name" value="Csd3_N2"/>
</dbReference>
<reference evidence="10 11" key="2">
    <citation type="journal article" date="2016" name="Microb. Ecol.">
        <title>Genome Characteristics of a Novel Type I Methanotroph (Sn10-6) Isolated from a Flooded Indian Rice Field.</title>
        <authorList>
            <person name="Rahalkar M.C."/>
            <person name="Pandit P.S."/>
            <person name="Dhakephalkar P.K."/>
            <person name="Pore S."/>
            <person name="Arora P."/>
            <person name="Kapse N."/>
        </authorList>
    </citation>
    <scope>NUCLEOTIDE SEQUENCE [LARGE SCALE GENOMIC DNA]</scope>
    <source>
        <strain evidence="10 11">Sn10-6</strain>
    </source>
</reference>
<dbReference type="CDD" id="cd12797">
    <property type="entry name" value="M23_peptidase"/>
    <property type="match status" value="1"/>
</dbReference>
<accession>A0A0F3IMK6</accession>
<dbReference type="Proteomes" id="UP000033684">
    <property type="component" value="Unassembled WGS sequence"/>
</dbReference>
<dbReference type="SUPFAM" id="SSF51261">
    <property type="entry name" value="Duplicated hybrid motif"/>
    <property type="match status" value="1"/>
</dbReference>
<dbReference type="GO" id="GO:0030313">
    <property type="term" value="C:cell envelope"/>
    <property type="evidence" value="ECO:0007669"/>
    <property type="project" value="UniProtKB-SubCell"/>
</dbReference>
<evidence type="ECO:0000313" key="10">
    <source>
        <dbReference type="EMBL" id="KJV06794.1"/>
    </source>
</evidence>
<dbReference type="PANTHER" id="PTHR21666">
    <property type="entry name" value="PEPTIDASE-RELATED"/>
    <property type="match status" value="1"/>
</dbReference>
<dbReference type="EMBL" id="LAJX01000088">
    <property type="protein sequence ID" value="KJV06794.1"/>
    <property type="molecule type" value="Genomic_DNA"/>
</dbReference>
<keyword evidence="11" id="KW-1185">Reference proteome</keyword>
<dbReference type="PATRIC" id="fig|1632867.3.peg.5574"/>
<keyword evidence="4" id="KW-0479">Metal-binding</keyword>
<dbReference type="Pfam" id="PF19425">
    <property type="entry name" value="Csd3_N2"/>
    <property type="match status" value="1"/>
</dbReference>
<organism evidence="10 11">
    <name type="scientific">Methylocucumis oryzae</name>
    <dbReference type="NCBI Taxonomy" id="1632867"/>
    <lineage>
        <taxon>Bacteria</taxon>
        <taxon>Pseudomonadati</taxon>
        <taxon>Pseudomonadota</taxon>
        <taxon>Gammaproteobacteria</taxon>
        <taxon>Methylococcales</taxon>
        <taxon>Methylococcaceae</taxon>
        <taxon>Methylocucumis</taxon>
    </lineage>
</organism>
<gene>
    <name evidence="10" type="ORF">VZ94_09055</name>
</gene>
<evidence type="ECO:0000256" key="3">
    <source>
        <dbReference type="ARBA" id="ARBA00022670"/>
    </source>
</evidence>
<dbReference type="InterPro" id="IPR011055">
    <property type="entry name" value="Dup_hybrid_motif"/>
</dbReference>
<comment type="cofactor">
    <cofactor evidence="1">
        <name>Zn(2+)</name>
        <dbReference type="ChEBI" id="CHEBI:29105"/>
    </cofactor>
</comment>
<dbReference type="InterPro" id="IPR016047">
    <property type="entry name" value="M23ase_b-sheet_dom"/>
</dbReference>
<keyword evidence="3" id="KW-0645">Protease</keyword>
<comment type="subcellular location">
    <subcellularLocation>
        <location evidence="2">Cell envelope</location>
    </subcellularLocation>
</comment>
<dbReference type="PANTHER" id="PTHR21666:SF288">
    <property type="entry name" value="CELL DIVISION PROTEIN YTFB"/>
    <property type="match status" value="1"/>
</dbReference>
<evidence type="ECO:0000259" key="9">
    <source>
        <dbReference type="Pfam" id="PF19425"/>
    </source>
</evidence>
<comment type="caution">
    <text evidence="10">The sequence shown here is derived from an EMBL/GenBank/DDBJ whole genome shotgun (WGS) entry which is preliminary data.</text>
</comment>
<dbReference type="Gene3D" id="3.10.450.350">
    <property type="match status" value="1"/>
</dbReference>
<evidence type="ECO:0000256" key="4">
    <source>
        <dbReference type="ARBA" id="ARBA00022723"/>
    </source>
</evidence>
<dbReference type="InterPro" id="IPR050570">
    <property type="entry name" value="Cell_wall_metabolism_enzyme"/>
</dbReference>
<name>A0A0F3IMK6_9GAMM</name>
<reference evidence="11" key="1">
    <citation type="submission" date="2015-03" db="EMBL/GenBank/DDBJ databases">
        <title>Draft genome sequence of a novel methanotroph (Sn10-6) isolated from flooded ricefield rhizosphere in India.</title>
        <authorList>
            <person name="Pandit P.S."/>
            <person name="Pore S.D."/>
            <person name="Arora P."/>
            <person name="Kapse N.G."/>
            <person name="Dhakephalkar P.K."/>
            <person name="Rahalkar M.C."/>
        </authorList>
    </citation>
    <scope>NUCLEOTIDE SEQUENCE [LARGE SCALE GENOMIC DNA]</scope>
    <source>
        <strain evidence="11">Sn10-6</strain>
    </source>
</reference>
<evidence type="ECO:0000256" key="5">
    <source>
        <dbReference type="ARBA" id="ARBA00022801"/>
    </source>
</evidence>
<feature type="domain" description="Csd3-like second N-terminal" evidence="9">
    <location>
        <begin position="126"/>
        <end position="239"/>
    </location>
</feature>
<evidence type="ECO:0000256" key="2">
    <source>
        <dbReference type="ARBA" id="ARBA00004196"/>
    </source>
</evidence>
<protein>
    <submittedName>
        <fullName evidence="10">Uncharacterized protein</fullName>
    </submittedName>
</protein>